<dbReference type="Proteomes" id="UP000019364">
    <property type="component" value="Unassembled WGS sequence"/>
</dbReference>
<protein>
    <submittedName>
        <fullName evidence="1">Transcription-repair coupling factor</fullName>
    </submittedName>
</protein>
<dbReference type="EMBL" id="BAVZ01000030">
    <property type="protein sequence ID" value="GAF10658.1"/>
    <property type="molecule type" value="Genomic_DNA"/>
</dbReference>
<comment type="caution">
    <text evidence="1">The sequence shown here is derived from an EMBL/GenBank/DDBJ whole genome shotgun (WGS) entry which is preliminary data.</text>
</comment>
<name>W7YTZ3_9BACL</name>
<accession>W7YTZ3</accession>
<organism evidence="1 2">
    <name type="scientific">Paenibacillus pini JCM 16418</name>
    <dbReference type="NCBI Taxonomy" id="1236976"/>
    <lineage>
        <taxon>Bacteria</taxon>
        <taxon>Bacillati</taxon>
        <taxon>Bacillota</taxon>
        <taxon>Bacilli</taxon>
        <taxon>Bacillales</taxon>
        <taxon>Paenibacillaceae</taxon>
        <taxon>Paenibacillus</taxon>
    </lineage>
</organism>
<evidence type="ECO:0000313" key="2">
    <source>
        <dbReference type="Proteomes" id="UP000019364"/>
    </source>
</evidence>
<proteinExistence type="predicted"/>
<keyword evidence="2" id="KW-1185">Reference proteome</keyword>
<sequence>MYGIDGMSRRGDDILIKFYSGQEKVVNSAKLAQVGNRFERRVQFEQETQMTIRIKGKGLDDTQLLDLLEQFLEAIRELFKSKGELQDVVQ</sequence>
<dbReference type="AlphaFoldDB" id="W7YTZ3"/>
<gene>
    <name evidence="1" type="ORF">JCM16418_4875</name>
</gene>
<reference evidence="1 2" key="1">
    <citation type="journal article" date="2014" name="Genome Announc.">
        <title>Draft Genome Sequence of Paenibacillus pini JCM 16418T, Isolated from the Rhizosphere of Pine Tree.</title>
        <authorList>
            <person name="Yuki M."/>
            <person name="Oshima K."/>
            <person name="Suda W."/>
            <person name="Oshida Y."/>
            <person name="Kitamura K."/>
            <person name="Iida Y."/>
            <person name="Hattori M."/>
            <person name="Ohkuma M."/>
        </authorList>
    </citation>
    <scope>NUCLEOTIDE SEQUENCE [LARGE SCALE GENOMIC DNA]</scope>
    <source>
        <strain evidence="1 2">JCM 16418</strain>
    </source>
</reference>
<evidence type="ECO:0000313" key="1">
    <source>
        <dbReference type="EMBL" id="GAF10658.1"/>
    </source>
</evidence>
<dbReference type="STRING" id="1236976.JCM16418_4875"/>
<dbReference type="eggNOG" id="COG1197">
    <property type="taxonomic scope" value="Bacteria"/>
</dbReference>